<name>A0AAD6VPN1_9AGAR</name>
<feature type="region of interest" description="Disordered" evidence="1">
    <location>
        <begin position="133"/>
        <end position="155"/>
    </location>
</feature>
<evidence type="ECO:0000256" key="1">
    <source>
        <dbReference type="SAM" id="MobiDB-lite"/>
    </source>
</evidence>
<feature type="region of interest" description="Disordered" evidence="1">
    <location>
        <begin position="225"/>
        <end position="246"/>
    </location>
</feature>
<proteinExistence type="predicted"/>
<protein>
    <submittedName>
        <fullName evidence="2">Uncharacterized protein</fullName>
    </submittedName>
</protein>
<accession>A0AAD6VPN1</accession>
<dbReference type="Proteomes" id="UP001219525">
    <property type="component" value="Unassembled WGS sequence"/>
</dbReference>
<comment type="caution">
    <text evidence="2">The sequence shown here is derived from an EMBL/GenBank/DDBJ whole genome shotgun (WGS) entry which is preliminary data.</text>
</comment>
<feature type="compositionally biased region" description="Pro residues" evidence="1">
    <location>
        <begin position="232"/>
        <end position="242"/>
    </location>
</feature>
<feature type="compositionally biased region" description="Polar residues" evidence="1">
    <location>
        <begin position="134"/>
        <end position="144"/>
    </location>
</feature>
<reference evidence="2" key="1">
    <citation type="submission" date="2023-03" db="EMBL/GenBank/DDBJ databases">
        <title>Massive genome expansion in bonnet fungi (Mycena s.s.) driven by repeated elements and novel gene families across ecological guilds.</title>
        <authorList>
            <consortium name="Lawrence Berkeley National Laboratory"/>
            <person name="Harder C.B."/>
            <person name="Miyauchi S."/>
            <person name="Viragh M."/>
            <person name="Kuo A."/>
            <person name="Thoen E."/>
            <person name="Andreopoulos B."/>
            <person name="Lu D."/>
            <person name="Skrede I."/>
            <person name="Drula E."/>
            <person name="Henrissat B."/>
            <person name="Morin E."/>
            <person name="Kohler A."/>
            <person name="Barry K."/>
            <person name="LaButti K."/>
            <person name="Morin E."/>
            <person name="Salamov A."/>
            <person name="Lipzen A."/>
            <person name="Mereny Z."/>
            <person name="Hegedus B."/>
            <person name="Baldrian P."/>
            <person name="Stursova M."/>
            <person name="Weitz H."/>
            <person name="Taylor A."/>
            <person name="Grigoriev I.V."/>
            <person name="Nagy L.G."/>
            <person name="Martin F."/>
            <person name="Kauserud H."/>
        </authorList>
    </citation>
    <scope>NUCLEOTIDE SEQUENCE</scope>
    <source>
        <strain evidence="2">9144</strain>
    </source>
</reference>
<gene>
    <name evidence="2" type="ORF">GGX14DRAFT_560396</name>
</gene>
<evidence type="ECO:0000313" key="3">
    <source>
        <dbReference type="Proteomes" id="UP001219525"/>
    </source>
</evidence>
<keyword evidence="3" id="KW-1185">Reference proteome</keyword>
<dbReference type="AlphaFoldDB" id="A0AAD6VPN1"/>
<sequence length="402" mass="44531">MPFSTARSCGLFGFLIIWFVRMKAGLIRHFKPAAPELPLSTLDLHTVDVPSTSKDAIEGQQLVSSAQWQRELEFQDPESTPDNNTRACFEGYQSCRDKTYHSKAAEFEFLFSTSPILPSHTLSSLSTPPLIQMSPPSNLNSPKTHLSESLLDPEAAGGNNAFQQAFDISIGELGKRRGFKGAPLLTQHETARKQNSSFLSLSSALSPKSPLAPRTPLSAVTNLIRTPTAKSPKPPPPSPMTPPVSDELQQCYHLRDPFSAVGDSFYTPDFVSPAVPLSTLDTVPCPKTLSVRKQRSFLNAVEAASHAKPKVWATHIYDAMVYNFQPTKIARRKSQRAGPSSKLSRDCLVPITKRCLVFPTEELRICMPRRVKRNCEVLAFKYILRTVGRCSDQTESCYLPTH</sequence>
<organism evidence="2 3">
    <name type="scientific">Mycena pura</name>
    <dbReference type="NCBI Taxonomy" id="153505"/>
    <lineage>
        <taxon>Eukaryota</taxon>
        <taxon>Fungi</taxon>
        <taxon>Dikarya</taxon>
        <taxon>Basidiomycota</taxon>
        <taxon>Agaricomycotina</taxon>
        <taxon>Agaricomycetes</taxon>
        <taxon>Agaricomycetidae</taxon>
        <taxon>Agaricales</taxon>
        <taxon>Marasmiineae</taxon>
        <taxon>Mycenaceae</taxon>
        <taxon>Mycena</taxon>
    </lineage>
</organism>
<evidence type="ECO:0000313" key="2">
    <source>
        <dbReference type="EMBL" id="KAJ7219304.1"/>
    </source>
</evidence>
<dbReference type="EMBL" id="JARJCW010000011">
    <property type="protein sequence ID" value="KAJ7219304.1"/>
    <property type="molecule type" value="Genomic_DNA"/>
</dbReference>